<proteinExistence type="predicted"/>
<protein>
    <submittedName>
        <fullName evidence="2">Uncharacterized protein</fullName>
    </submittedName>
</protein>
<name>A0AAJ4XKP2_9BASI</name>
<reference evidence="2" key="1">
    <citation type="submission" date="2023-10" db="EMBL/GenBank/DDBJ databases">
        <authorList>
            <person name="Guldener U."/>
        </authorList>
    </citation>
    <scope>NUCLEOTIDE SEQUENCE</scope>
    <source>
        <strain evidence="2">Mp4</strain>
    </source>
</reference>
<evidence type="ECO:0000256" key="1">
    <source>
        <dbReference type="SAM" id="SignalP"/>
    </source>
</evidence>
<evidence type="ECO:0000313" key="3">
    <source>
        <dbReference type="Proteomes" id="UP001294444"/>
    </source>
</evidence>
<dbReference type="Proteomes" id="UP001294444">
    <property type="component" value="Unassembled WGS sequence"/>
</dbReference>
<accession>A0AAJ4XKP2</accession>
<comment type="caution">
    <text evidence="2">The sequence shown here is derived from an EMBL/GenBank/DDBJ whole genome shotgun (WGS) entry which is preliminary data.</text>
</comment>
<dbReference type="AlphaFoldDB" id="A0AAJ4XKP2"/>
<organism evidence="2 3">
    <name type="scientific">Melanopsichium pennsylvanicum</name>
    <dbReference type="NCBI Taxonomy" id="63383"/>
    <lineage>
        <taxon>Eukaryota</taxon>
        <taxon>Fungi</taxon>
        <taxon>Dikarya</taxon>
        <taxon>Basidiomycota</taxon>
        <taxon>Ustilaginomycotina</taxon>
        <taxon>Ustilaginomycetes</taxon>
        <taxon>Ustilaginales</taxon>
        <taxon>Ustilaginaceae</taxon>
        <taxon>Melanopsichium</taxon>
    </lineage>
</organism>
<sequence length="148" mass="16271">MALVLNSAFYLLTVVSAAPVVSEALLATKTAATAASWEPRRPVLEIVRQGEKWLVEPSTVPPLPRSDSFFDRLKRTLGRSAIKITTQGQNVRIRNTGSSSRLVRFGSKNMVYIIHPKSTELVSGLTRQQLEASSVQKVKGGTAIHYHE</sequence>
<feature type="signal peptide" evidence="1">
    <location>
        <begin position="1"/>
        <end position="17"/>
    </location>
</feature>
<evidence type="ECO:0000313" key="2">
    <source>
        <dbReference type="EMBL" id="SNX83736.1"/>
    </source>
</evidence>
<gene>
    <name evidence="2" type="ORF">MEPE_02443</name>
</gene>
<dbReference type="EMBL" id="OAPG01000004">
    <property type="protein sequence ID" value="SNX83736.1"/>
    <property type="molecule type" value="Genomic_DNA"/>
</dbReference>
<feature type="chain" id="PRO_5042576612" evidence="1">
    <location>
        <begin position="18"/>
        <end position="148"/>
    </location>
</feature>
<keyword evidence="1" id="KW-0732">Signal</keyword>
<keyword evidence="3" id="KW-1185">Reference proteome</keyword>